<keyword evidence="1" id="KW-0472">Membrane</keyword>
<protein>
    <recommendedName>
        <fullName evidence="4">Sulfotransferase domain-containing protein</fullName>
    </recommendedName>
</protein>
<dbReference type="InterPro" id="IPR005331">
    <property type="entry name" value="Sulfotransferase"/>
</dbReference>
<keyword evidence="3" id="KW-1185">Reference proteome</keyword>
<keyword evidence="1" id="KW-0812">Transmembrane</keyword>
<proteinExistence type="predicted"/>
<sequence>MLLRRMLHLNRALTFKIGRMGIIVCIIISCCYFCMRAPFKEYSGEERKERGTIARPVLPPFINMDSPIKHARKYKLATCSIAKNMSTIMTALFCFLMNSKAFVRANRTIPTESYFTRFCLHSNEHASIEALLNSTKTTIDDWTMIVVVREPLERFLSGFLDKCVLNTVGHNVRDNCYGCGKDVGCVLERLYQRAWYYTSIPEATRNSFINLEDYHFFPQNWHCSMQQYLPRYVTLKYSSDRRHRTETIHEIANVLQEANVPSNEIEYILRQTTSYTNHSTVHSHDRLFYHDIITSSSRLLELMYNIYYYDYAVFGYGFNYRDARPRMFKRPESSTH</sequence>
<evidence type="ECO:0000313" key="2">
    <source>
        <dbReference type="EMBL" id="KAK0401881.1"/>
    </source>
</evidence>
<dbReference type="PANTHER" id="PTHR22900:SF5">
    <property type="entry name" value="PROTEIN CBG14245"/>
    <property type="match status" value="1"/>
</dbReference>
<accession>A0AA39LL88</accession>
<organism evidence="2 3">
    <name type="scientific">Steinernema hermaphroditum</name>
    <dbReference type="NCBI Taxonomy" id="289476"/>
    <lineage>
        <taxon>Eukaryota</taxon>
        <taxon>Metazoa</taxon>
        <taxon>Ecdysozoa</taxon>
        <taxon>Nematoda</taxon>
        <taxon>Chromadorea</taxon>
        <taxon>Rhabditida</taxon>
        <taxon>Tylenchina</taxon>
        <taxon>Panagrolaimomorpha</taxon>
        <taxon>Strongyloidoidea</taxon>
        <taxon>Steinernematidae</taxon>
        <taxon>Steinernema</taxon>
    </lineage>
</organism>
<dbReference type="GO" id="GO:1902884">
    <property type="term" value="P:positive regulation of response to oxidative stress"/>
    <property type="evidence" value="ECO:0007669"/>
    <property type="project" value="InterPro"/>
</dbReference>
<evidence type="ECO:0008006" key="4">
    <source>
        <dbReference type="Google" id="ProtNLM"/>
    </source>
</evidence>
<name>A0AA39LL88_9BILA</name>
<reference evidence="2" key="1">
    <citation type="submission" date="2023-06" db="EMBL/GenBank/DDBJ databases">
        <title>Genomic analysis of the entomopathogenic nematode Steinernema hermaphroditum.</title>
        <authorList>
            <person name="Schwarz E.M."/>
            <person name="Heppert J.K."/>
            <person name="Baniya A."/>
            <person name="Schwartz H.T."/>
            <person name="Tan C.-H."/>
            <person name="Antoshechkin I."/>
            <person name="Sternberg P.W."/>
            <person name="Goodrich-Blair H."/>
            <person name="Dillman A.R."/>
        </authorList>
    </citation>
    <scope>NUCLEOTIDE SEQUENCE</scope>
    <source>
        <strain evidence="2">PS9179</strain>
        <tissue evidence="2">Whole animal</tissue>
    </source>
</reference>
<comment type="caution">
    <text evidence="2">The sequence shown here is derived from an EMBL/GenBank/DDBJ whole genome shotgun (WGS) entry which is preliminary data.</text>
</comment>
<dbReference type="GO" id="GO:0050650">
    <property type="term" value="P:chondroitin sulfate proteoglycan biosynthetic process"/>
    <property type="evidence" value="ECO:0007669"/>
    <property type="project" value="InterPro"/>
</dbReference>
<dbReference type="GO" id="GO:0016020">
    <property type="term" value="C:membrane"/>
    <property type="evidence" value="ECO:0007669"/>
    <property type="project" value="InterPro"/>
</dbReference>
<keyword evidence="1" id="KW-1133">Transmembrane helix</keyword>
<gene>
    <name evidence="2" type="ORF">QR680_016025</name>
</gene>
<feature type="transmembrane region" description="Helical" evidence="1">
    <location>
        <begin position="20"/>
        <end position="39"/>
    </location>
</feature>
<dbReference type="GO" id="GO:0047756">
    <property type="term" value="F:chondroitin 4-sulfotransferase activity"/>
    <property type="evidence" value="ECO:0007669"/>
    <property type="project" value="InterPro"/>
</dbReference>
<evidence type="ECO:0000256" key="1">
    <source>
        <dbReference type="SAM" id="Phobius"/>
    </source>
</evidence>
<dbReference type="AlphaFoldDB" id="A0AA39LL88"/>
<dbReference type="EMBL" id="JAUCMV010000004">
    <property type="protein sequence ID" value="KAK0401881.1"/>
    <property type="molecule type" value="Genomic_DNA"/>
</dbReference>
<dbReference type="PROSITE" id="PS51257">
    <property type="entry name" value="PROKAR_LIPOPROTEIN"/>
    <property type="match status" value="1"/>
</dbReference>
<evidence type="ECO:0000313" key="3">
    <source>
        <dbReference type="Proteomes" id="UP001175271"/>
    </source>
</evidence>
<dbReference type="PANTHER" id="PTHR22900">
    <property type="entry name" value="PROTEIN CBG14245-RELATED"/>
    <property type="match status" value="1"/>
</dbReference>
<dbReference type="Pfam" id="PF03567">
    <property type="entry name" value="Sulfotransfer_2"/>
    <property type="match status" value="1"/>
</dbReference>
<dbReference type="InterPro" id="IPR007669">
    <property type="entry name" value="Chst-1-like"/>
</dbReference>
<dbReference type="Proteomes" id="UP001175271">
    <property type="component" value="Unassembled WGS sequence"/>
</dbReference>